<proteinExistence type="predicted"/>
<comment type="caution">
    <text evidence="3">The sequence shown here is derived from an EMBL/GenBank/DDBJ whole genome shotgun (WGS) entry which is preliminary data.</text>
</comment>
<protein>
    <submittedName>
        <fullName evidence="3">Amidohydrolase family protein</fullName>
    </submittedName>
</protein>
<accession>A0ABN8U0F9</accession>
<dbReference type="Gene3D" id="2.30.40.10">
    <property type="entry name" value="Urease, subunit C, domain 1"/>
    <property type="match status" value="1"/>
</dbReference>
<dbReference type="EMBL" id="CALYLO010000001">
    <property type="protein sequence ID" value="CAH8244116.1"/>
    <property type="molecule type" value="Genomic_DNA"/>
</dbReference>
<feature type="compositionally biased region" description="Basic and acidic residues" evidence="1">
    <location>
        <begin position="1"/>
        <end position="14"/>
    </location>
</feature>
<keyword evidence="4" id="KW-1185">Reference proteome</keyword>
<evidence type="ECO:0000313" key="4">
    <source>
        <dbReference type="Proteomes" id="UP001154322"/>
    </source>
</evidence>
<gene>
    <name evidence="3" type="ORF">WJ0W_001355</name>
</gene>
<name>A0ABN8U0F9_9BACL</name>
<evidence type="ECO:0000256" key="1">
    <source>
        <dbReference type="SAM" id="MobiDB-lite"/>
    </source>
</evidence>
<sequence>MEGRGVNRPDERKVRSANATGPYALRTPGRGEWNTSAAALAIQESTGTIEAGKKADLLVVSRNPLEDIKVLEDTSAIERVYVGVKLGAGGKGAEIGEARWS</sequence>
<organism evidence="3 4">
    <name type="scientific">Paenibacillus melissococcoides</name>
    <dbReference type="NCBI Taxonomy" id="2912268"/>
    <lineage>
        <taxon>Bacteria</taxon>
        <taxon>Bacillati</taxon>
        <taxon>Bacillota</taxon>
        <taxon>Bacilli</taxon>
        <taxon>Bacillales</taxon>
        <taxon>Paenibacillaceae</taxon>
        <taxon>Paenibacillus</taxon>
    </lineage>
</organism>
<evidence type="ECO:0000313" key="3">
    <source>
        <dbReference type="EMBL" id="CAH8244116.1"/>
    </source>
</evidence>
<dbReference type="Pfam" id="PF01979">
    <property type="entry name" value="Amidohydro_1"/>
    <property type="match status" value="1"/>
</dbReference>
<reference evidence="3" key="1">
    <citation type="submission" date="2022-06" db="EMBL/GenBank/DDBJ databases">
        <authorList>
            <person name="Dietemann V."/>
            <person name="Ory F."/>
            <person name="Dainat B."/>
            <person name="Oberhansli S."/>
        </authorList>
    </citation>
    <scope>NUCLEOTIDE SEQUENCE</scope>
    <source>
        <strain evidence="3">Ena-SAMPLE-TAB-26-04-2022-14:26:32:270-5432</strain>
    </source>
</reference>
<dbReference type="InterPro" id="IPR006680">
    <property type="entry name" value="Amidohydro-rel"/>
</dbReference>
<feature type="region of interest" description="Disordered" evidence="1">
    <location>
        <begin position="1"/>
        <end position="30"/>
    </location>
</feature>
<dbReference type="InterPro" id="IPR011059">
    <property type="entry name" value="Metal-dep_hydrolase_composite"/>
</dbReference>
<evidence type="ECO:0000259" key="2">
    <source>
        <dbReference type="Pfam" id="PF01979"/>
    </source>
</evidence>
<dbReference type="Proteomes" id="UP001154322">
    <property type="component" value="Unassembled WGS sequence"/>
</dbReference>
<dbReference type="Gene3D" id="3.30.110.90">
    <property type="entry name" value="Amidohydrolase"/>
    <property type="match status" value="1"/>
</dbReference>
<feature type="domain" description="Amidohydrolase-related" evidence="2">
    <location>
        <begin position="37"/>
        <end position="83"/>
    </location>
</feature>
<dbReference type="SUPFAM" id="SSF51338">
    <property type="entry name" value="Composite domain of metallo-dependent hydrolases"/>
    <property type="match status" value="1"/>
</dbReference>